<dbReference type="SUPFAM" id="SSF46689">
    <property type="entry name" value="Homeodomain-like"/>
    <property type="match status" value="1"/>
</dbReference>
<dbReference type="InterPro" id="IPR018060">
    <property type="entry name" value="HTH_AraC"/>
</dbReference>
<dbReference type="InterPro" id="IPR009057">
    <property type="entry name" value="Homeodomain-like_sf"/>
</dbReference>
<dbReference type="PANTHER" id="PTHR43280">
    <property type="entry name" value="ARAC-FAMILY TRANSCRIPTIONAL REGULATOR"/>
    <property type="match status" value="1"/>
</dbReference>
<protein>
    <submittedName>
        <fullName evidence="5">AraC-type DNA-binding protein</fullName>
    </submittedName>
</protein>
<dbReference type="EMBL" id="FXTN01000006">
    <property type="protein sequence ID" value="SMO73621.1"/>
    <property type="molecule type" value="Genomic_DNA"/>
</dbReference>
<dbReference type="GO" id="GO:0003700">
    <property type="term" value="F:DNA-binding transcription factor activity"/>
    <property type="evidence" value="ECO:0007669"/>
    <property type="project" value="InterPro"/>
</dbReference>
<evidence type="ECO:0000313" key="5">
    <source>
        <dbReference type="EMBL" id="SMO73621.1"/>
    </source>
</evidence>
<evidence type="ECO:0000256" key="1">
    <source>
        <dbReference type="ARBA" id="ARBA00023015"/>
    </source>
</evidence>
<evidence type="ECO:0000256" key="2">
    <source>
        <dbReference type="ARBA" id="ARBA00023125"/>
    </source>
</evidence>
<keyword evidence="2 5" id="KW-0238">DNA-binding</keyword>
<sequence>MDRPIKFLFGEPEPNPVNVTGHRPENAEYTLGYAEAELYTIPEGTVLSQFYSNFLIFLELIQFDVTDELSGMFEVQYPAMFLFFDLNGHIQFSDQDDQLIYEATKGTYYATHNTAGTYKFKVPKGSHLVLCITPRLEWFRKGIDDYPKFRDFVNNIESGRGDYSHLQRCIIDDTVLKTLRQLFALSAKSTKGLRSKVVTLTIRLFDLYHEALDFTTHLKGKTPQEKALEIRAYLDSNYTDPYIDNLTQLANRFEIPEWTLVRIFSKVVKSTVHAYIDELRMAFGWKLLQESSLTIKEISHKIGYHYPPYFTRVFKKYFGKTPQEIRKSS</sequence>
<dbReference type="GO" id="GO:0043565">
    <property type="term" value="F:sequence-specific DNA binding"/>
    <property type="evidence" value="ECO:0007669"/>
    <property type="project" value="InterPro"/>
</dbReference>
<keyword evidence="6" id="KW-1185">Reference proteome</keyword>
<name>A0A521DR83_9SPHI</name>
<proteinExistence type="predicted"/>
<organism evidence="5 6">
    <name type="scientific">Pedobacter westerhofensis</name>
    <dbReference type="NCBI Taxonomy" id="425512"/>
    <lineage>
        <taxon>Bacteria</taxon>
        <taxon>Pseudomonadati</taxon>
        <taxon>Bacteroidota</taxon>
        <taxon>Sphingobacteriia</taxon>
        <taxon>Sphingobacteriales</taxon>
        <taxon>Sphingobacteriaceae</taxon>
        <taxon>Pedobacter</taxon>
    </lineage>
</organism>
<dbReference type="Proteomes" id="UP000320300">
    <property type="component" value="Unassembled WGS sequence"/>
</dbReference>
<feature type="domain" description="HTH araC/xylS-type" evidence="4">
    <location>
        <begin position="228"/>
        <end position="328"/>
    </location>
</feature>
<evidence type="ECO:0000259" key="4">
    <source>
        <dbReference type="PROSITE" id="PS01124"/>
    </source>
</evidence>
<dbReference type="AlphaFoldDB" id="A0A521DR83"/>
<dbReference type="SMART" id="SM00342">
    <property type="entry name" value="HTH_ARAC"/>
    <property type="match status" value="1"/>
</dbReference>
<evidence type="ECO:0000313" key="6">
    <source>
        <dbReference type="Proteomes" id="UP000320300"/>
    </source>
</evidence>
<gene>
    <name evidence="5" type="ORF">SAMN06265348_10672</name>
</gene>
<dbReference type="PANTHER" id="PTHR43280:SF2">
    <property type="entry name" value="HTH-TYPE TRANSCRIPTIONAL REGULATOR EXSA"/>
    <property type="match status" value="1"/>
</dbReference>
<keyword evidence="1" id="KW-0805">Transcription regulation</keyword>
<dbReference type="PRINTS" id="PR00032">
    <property type="entry name" value="HTHARAC"/>
</dbReference>
<keyword evidence="3" id="KW-0804">Transcription</keyword>
<accession>A0A521DR83</accession>
<dbReference type="InterPro" id="IPR020449">
    <property type="entry name" value="Tscrpt_reg_AraC-type_HTH"/>
</dbReference>
<dbReference type="Pfam" id="PF12833">
    <property type="entry name" value="HTH_18"/>
    <property type="match status" value="1"/>
</dbReference>
<dbReference type="Gene3D" id="1.10.10.60">
    <property type="entry name" value="Homeodomain-like"/>
    <property type="match status" value="1"/>
</dbReference>
<evidence type="ECO:0000256" key="3">
    <source>
        <dbReference type="ARBA" id="ARBA00023163"/>
    </source>
</evidence>
<reference evidence="5 6" key="1">
    <citation type="submission" date="2017-05" db="EMBL/GenBank/DDBJ databases">
        <authorList>
            <person name="Varghese N."/>
            <person name="Submissions S."/>
        </authorList>
    </citation>
    <scope>NUCLEOTIDE SEQUENCE [LARGE SCALE GENOMIC DNA]</scope>
    <source>
        <strain evidence="5 6">DSM 19036</strain>
    </source>
</reference>
<dbReference type="RefSeq" id="WP_185960466.1">
    <property type="nucleotide sequence ID" value="NZ_CBCSJO010000006.1"/>
</dbReference>
<dbReference type="PROSITE" id="PS01124">
    <property type="entry name" value="HTH_ARAC_FAMILY_2"/>
    <property type="match status" value="1"/>
</dbReference>